<dbReference type="Gene3D" id="3.60.130.10">
    <property type="entry name" value="Clavaminate synthase-like"/>
    <property type="match status" value="1"/>
</dbReference>
<sequence>MDIKKLGPIGAELSNINLNDLSKDEVHMIKKYFLDYSVIVFRNQSLAPKDLKDIASFWGGASIHPVFKGIEGHPEIIEIRNYGEKYHTNAHWHSDVTFEETPPDATLLYSIEVPKEGGDTLFSSQYLAYDELKTDLKSCLADKKAIHSNLGVLMLSGGDTKNAKTVEHPVFREHPETGKKALYVTEAFVKEIKNMDSNESQKILEYLYRHASNEDYIYRHKWSDGDLVVWDNRSVQHYAEHGYGNQTRTMRRLTTSGSKPF</sequence>
<dbReference type="GO" id="GO:0006790">
    <property type="term" value="P:sulfur compound metabolic process"/>
    <property type="evidence" value="ECO:0007669"/>
    <property type="project" value="TreeGrafter"/>
</dbReference>
<evidence type="ECO:0000256" key="4">
    <source>
        <dbReference type="ARBA" id="ARBA00023002"/>
    </source>
</evidence>
<gene>
    <name evidence="7" type="ORF">MBMO_EB0-39H12.0105</name>
</gene>
<keyword evidence="4" id="KW-0560">Oxidoreductase</keyword>
<organism evidence="7">
    <name type="scientific">uncultured marine bacterium EB0_39H12</name>
    <dbReference type="NCBI Taxonomy" id="415437"/>
    <lineage>
        <taxon>Bacteria</taxon>
        <taxon>environmental samples</taxon>
    </lineage>
</organism>
<name>A4GI18_9BACT</name>
<dbReference type="PANTHER" id="PTHR30468:SF1">
    <property type="entry name" value="ALPHA-KETOGLUTARATE-DEPENDENT SULFONATE DIOXYGENASE"/>
    <property type="match status" value="1"/>
</dbReference>
<evidence type="ECO:0000256" key="3">
    <source>
        <dbReference type="ARBA" id="ARBA00022964"/>
    </source>
</evidence>
<evidence type="ECO:0000256" key="1">
    <source>
        <dbReference type="ARBA" id="ARBA00005896"/>
    </source>
</evidence>
<proteinExistence type="inferred from homology"/>
<dbReference type="SMR" id="A4GI18"/>
<dbReference type="SUPFAM" id="SSF51197">
    <property type="entry name" value="Clavaminate synthase-like"/>
    <property type="match status" value="1"/>
</dbReference>
<dbReference type="GO" id="GO:0005737">
    <property type="term" value="C:cytoplasm"/>
    <property type="evidence" value="ECO:0007669"/>
    <property type="project" value="TreeGrafter"/>
</dbReference>
<accession>A4GI18</accession>
<evidence type="ECO:0000259" key="6">
    <source>
        <dbReference type="Pfam" id="PF02668"/>
    </source>
</evidence>
<keyword evidence="5" id="KW-0408">Iron</keyword>
<dbReference type="Pfam" id="PF02668">
    <property type="entry name" value="TauD"/>
    <property type="match status" value="1"/>
</dbReference>
<dbReference type="AlphaFoldDB" id="A4GI18"/>
<dbReference type="GO" id="GO:0000908">
    <property type="term" value="F:taurine dioxygenase activity"/>
    <property type="evidence" value="ECO:0007669"/>
    <property type="project" value="TreeGrafter"/>
</dbReference>
<evidence type="ECO:0000256" key="5">
    <source>
        <dbReference type="ARBA" id="ARBA00023004"/>
    </source>
</evidence>
<dbReference type="InterPro" id="IPR003819">
    <property type="entry name" value="TauD/TfdA-like"/>
</dbReference>
<evidence type="ECO:0000256" key="2">
    <source>
        <dbReference type="ARBA" id="ARBA00022723"/>
    </source>
</evidence>
<dbReference type="InterPro" id="IPR051323">
    <property type="entry name" value="AtsK-like"/>
</dbReference>
<protein>
    <submittedName>
        <fullName evidence="7">Taurine dioxygenase</fullName>
    </submittedName>
</protein>
<dbReference type="EMBL" id="EF089399">
    <property type="protein sequence ID" value="ABL97729.1"/>
    <property type="molecule type" value="Genomic_DNA"/>
</dbReference>
<dbReference type="InterPro" id="IPR042098">
    <property type="entry name" value="TauD-like_sf"/>
</dbReference>
<dbReference type="GO" id="GO:0046872">
    <property type="term" value="F:metal ion binding"/>
    <property type="evidence" value="ECO:0007669"/>
    <property type="project" value="UniProtKB-KW"/>
</dbReference>
<reference evidence="7" key="1">
    <citation type="journal article" date="2007" name="Environ. Microbiol.">
        <title>Proteorhodopsin photosystem gene clusters exhibit co-evolutionary trends and shared ancestry among diverse marine microbial phyla.</title>
        <authorList>
            <person name="McCarren J."/>
            <person name="Delong E.F."/>
        </authorList>
    </citation>
    <scope>NUCLEOTIDE SEQUENCE</scope>
</reference>
<feature type="domain" description="TauD/TfdA-like" evidence="6">
    <location>
        <begin position="3"/>
        <end position="254"/>
    </location>
</feature>
<keyword evidence="3 7" id="KW-0223">Dioxygenase</keyword>
<dbReference type="PANTHER" id="PTHR30468">
    <property type="entry name" value="ALPHA-KETOGLUTARATE-DEPENDENT SULFONATE DIOXYGENASE"/>
    <property type="match status" value="1"/>
</dbReference>
<comment type="similarity">
    <text evidence="1">Belongs to the TfdA dioxygenase family.</text>
</comment>
<keyword evidence="2" id="KW-0479">Metal-binding</keyword>
<evidence type="ECO:0000313" key="7">
    <source>
        <dbReference type="EMBL" id="ABL97729.1"/>
    </source>
</evidence>